<evidence type="ECO:0000313" key="13">
    <source>
        <dbReference type="Proteomes" id="UP000177750"/>
    </source>
</evidence>
<dbReference type="EMBL" id="MGEU01000025">
    <property type="protein sequence ID" value="OGL90666.1"/>
    <property type="molecule type" value="Genomic_DNA"/>
</dbReference>
<dbReference type="InterPro" id="IPR002912">
    <property type="entry name" value="ACT_dom"/>
</dbReference>
<feature type="domain" description="ACT" evidence="11">
    <location>
        <begin position="205"/>
        <end position="282"/>
    </location>
</feature>
<dbReference type="PANTHER" id="PTHR21022">
    <property type="entry name" value="PREPHENATE DEHYDRATASE P PROTEIN"/>
    <property type="match status" value="1"/>
</dbReference>
<evidence type="ECO:0000256" key="8">
    <source>
        <dbReference type="PIRSR" id="PIRSR001500-2"/>
    </source>
</evidence>
<dbReference type="InterPro" id="IPR001086">
    <property type="entry name" value="Preph_deHydtase"/>
</dbReference>
<dbReference type="EC" id="4.2.1.51" evidence="2 9"/>
<evidence type="ECO:0000259" key="10">
    <source>
        <dbReference type="PROSITE" id="PS51171"/>
    </source>
</evidence>
<protein>
    <recommendedName>
        <fullName evidence="2 9">Prephenate dehydratase</fullName>
        <shortName evidence="9">PDT</shortName>
        <ecNumber evidence="2 9">4.2.1.51</ecNumber>
    </recommendedName>
</protein>
<comment type="pathway">
    <text evidence="1 9">Amino-acid biosynthesis; L-phenylalanine biosynthesis; phenylpyruvate from prephenate: step 1/1.</text>
</comment>
<evidence type="ECO:0000256" key="7">
    <source>
        <dbReference type="ARBA" id="ARBA00047848"/>
    </source>
</evidence>
<dbReference type="InterPro" id="IPR045865">
    <property type="entry name" value="ACT-like_dom_sf"/>
</dbReference>
<dbReference type="Pfam" id="PF00800">
    <property type="entry name" value="PDT"/>
    <property type="match status" value="1"/>
</dbReference>
<evidence type="ECO:0000259" key="11">
    <source>
        <dbReference type="PROSITE" id="PS51671"/>
    </source>
</evidence>
<evidence type="ECO:0000256" key="9">
    <source>
        <dbReference type="RuleBase" id="RU361254"/>
    </source>
</evidence>
<dbReference type="Proteomes" id="UP000177750">
    <property type="component" value="Unassembled WGS sequence"/>
</dbReference>
<dbReference type="CDD" id="cd13631">
    <property type="entry name" value="PBP2_Ct-PDT_like"/>
    <property type="match status" value="1"/>
</dbReference>
<organism evidence="12 13">
    <name type="scientific">Candidatus Uhrbacteria bacterium RIFCSPLOWO2_02_FULL_54_37</name>
    <dbReference type="NCBI Taxonomy" id="1802412"/>
    <lineage>
        <taxon>Bacteria</taxon>
        <taxon>Candidatus Uhriibacteriota</taxon>
    </lineage>
</organism>
<gene>
    <name evidence="9" type="primary">pheA</name>
    <name evidence="12" type="ORF">A3J36_03490</name>
</gene>
<dbReference type="PROSITE" id="PS51171">
    <property type="entry name" value="PREPHENATE_DEHYDR_3"/>
    <property type="match status" value="1"/>
</dbReference>
<dbReference type="Gene3D" id="3.40.190.10">
    <property type="entry name" value="Periplasmic binding protein-like II"/>
    <property type="match status" value="2"/>
</dbReference>
<keyword evidence="6 9" id="KW-0456">Lyase</keyword>
<evidence type="ECO:0000256" key="3">
    <source>
        <dbReference type="ARBA" id="ARBA00022605"/>
    </source>
</evidence>
<dbReference type="CDD" id="cd04905">
    <property type="entry name" value="ACT_CM-PDT"/>
    <property type="match status" value="1"/>
</dbReference>
<evidence type="ECO:0000256" key="6">
    <source>
        <dbReference type="ARBA" id="ARBA00023239"/>
    </source>
</evidence>
<dbReference type="UniPathway" id="UPA00121">
    <property type="reaction ID" value="UER00345"/>
</dbReference>
<dbReference type="SUPFAM" id="SSF53850">
    <property type="entry name" value="Periplasmic binding protein-like II"/>
    <property type="match status" value="1"/>
</dbReference>
<dbReference type="GO" id="GO:0004664">
    <property type="term" value="F:prephenate dehydratase activity"/>
    <property type="evidence" value="ECO:0007669"/>
    <property type="project" value="UniProtKB-UniRule"/>
</dbReference>
<dbReference type="AlphaFoldDB" id="A0A1F7VJJ3"/>
<evidence type="ECO:0000256" key="4">
    <source>
        <dbReference type="ARBA" id="ARBA00023141"/>
    </source>
</evidence>
<dbReference type="PANTHER" id="PTHR21022:SF19">
    <property type="entry name" value="PREPHENATE DEHYDRATASE-RELATED"/>
    <property type="match status" value="1"/>
</dbReference>
<feature type="site" description="Essential for prephenate dehydratase activity" evidence="8">
    <location>
        <position position="183"/>
    </location>
</feature>
<dbReference type="GO" id="GO:0005737">
    <property type="term" value="C:cytoplasm"/>
    <property type="evidence" value="ECO:0007669"/>
    <property type="project" value="TreeGrafter"/>
</dbReference>
<sequence>MSNKKKIVIAFQGERGAYSAIAARKFFGERAQMLPCPSFDAVFKAVSARRASHGVVPLENSVAGTIHRSYDLLARHSLVIAGEISLRIAHNLLALPAKAKGMKRLRQIKRVYSHSQALDQCEQFLTRHPWMEVVSFRDTAGAAQYVAERKRADEAAIASSEAARLYHLAVVADHLESNPENYTRFGVVARPFAQGGDVLRGNKVSLLLTLPHVAGSLSRFLVQCAGRGMNLTKVESRPLLGKPWEYMFYVDFEHAFSPETLKRALTALKAEAATLTIIGAYDRGATYEL</sequence>
<keyword evidence="5 9" id="KW-0584">Phenylalanine biosynthesis</keyword>
<dbReference type="GO" id="GO:0009094">
    <property type="term" value="P:L-phenylalanine biosynthetic process"/>
    <property type="evidence" value="ECO:0007669"/>
    <property type="project" value="UniProtKB-UniPathway"/>
</dbReference>
<evidence type="ECO:0000256" key="1">
    <source>
        <dbReference type="ARBA" id="ARBA00004741"/>
    </source>
</evidence>
<comment type="caution">
    <text evidence="12">The sequence shown here is derived from an EMBL/GenBank/DDBJ whole genome shotgun (WGS) entry which is preliminary data.</text>
</comment>
<dbReference type="PROSITE" id="PS00858">
    <property type="entry name" value="PREPHENATE_DEHYDR_2"/>
    <property type="match status" value="1"/>
</dbReference>
<comment type="catalytic activity">
    <reaction evidence="7 9">
        <text>prephenate + H(+) = 3-phenylpyruvate + CO2 + H2O</text>
        <dbReference type="Rhea" id="RHEA:21648"/>
        <dbReference type="ChEBI" id="CHEBI:15377"/>
        <dbReference type="ChEBI" id="CHEBI:15378"/>
        <dbReference type="ChEBI" id="CHEBI:16526"/>
        <dbReference type="ChEBI" id="CHEBI:18005"/>
        <dbReference type="ChEBI" id="CHEBI:29934"/>
        <dbReference type="EC" id="4.2.1.51"/>
    </reaction>
</comment>
<dbReference type="InterPro" id="IPR018528">
    <property type="entry name" value="Preph_deHydtase_CS"/>
</dbReference>
<dbReference type="SUPFAM" id="SSF55021">
    <property type="entry name" value="ACT-like"/>
    <property type="match status" value="1"/>
</dbReference>
<dbReference type="PIRSF" id="PIRSF001500">
    <property type="entry name" value="Chor_mut_pdt_Ppr"/>
    <property type="match status" value="1"/>
</dbReference>
<keyword evidence="4 9" id="KW-0057">Aromatic amino acid biosynthesis</keyword>
<proteinExistence type="predicted"/>
<evidence type="ECO:0000313" key="12">
    <source>
        <dbReference type="EMBL" id="OGL90666.1"/>
    </source>
</evidence>
<accession>A0A1F7VJJ3</accession>
<dbReference type="NCBIfam" id="NF008865">
    <property type="entry name" value="PRK11898.1"/>
    <property type="match status" value="1"/>
</dbReference>
<evidence type="ECO:0000256" key="5">
    <source>
        <dbReference type="ARBA" id="ARBA00023222"/>
    </source>
</evidence>
<dbReference type="PROSITE" id="PS51671">
    <property type="entry name" value="ACT"/>
    <property type="match status" value="1"/>
</dbReference>
<reference evidence="12 13" key="1">
    <citation type="journal article" date="2016" name="Nat. Commun.">
        <title>Thousands of microbial genomes shed light on interconnected biogeochemical processes in an aquifer system.</title>
        <authorList>
            <person name="Anantharaman K."/>
            <person name="Brown C.T."/>
            <person name="Hug L.A."/>
            <person name="Sharon I."/>
            <person name="Castelle C.J."/>
            <person name="Probst A.J."/>
            <person name="Thomas B.C."/>
            <person name="Singh A."/>
            <person name="Wilkins M.J."/>
            <person name="Karaoz U."/>
            <person name="Brodie E.L."/>
            <person name="Williams K.H."/>
            <person name="Hubbard S.S."/>
            <person name="Banfield J.F."/>
        </authorList>
    </citation>
    <scope>NUCLEOTIDE SEQUENCE [LARGE SCALE GENOMIC DNA]</scope>
</reference>
<keyword evidence="3 9" id="KW-0028">Amino-acid biosynthesis</keyword>
<evidence type="ECO:0000256" key="2">
    <source>
        <dbReference type="ARBA" id="ARBA00013147"/>
    </source>
</evidence>
<name>A0A1F7VJJ3_9BACT</name>
<dbReference type="InterPro" id="IPR008242">
    <property type="entry name" value="Chor_mutase/pphenate_deHydtase"/>
</dbReference>
<dbReference type="Gene3D" id="3.30.70.260">
    <property type="match status" value="1"/>
</dbReference>
<feature type="domain" description="Prephenate dehydratase" evidence="10">
    <location>
        <begin position="8"/>
        <end position="190"/>
    </location>
</feature>